<evidence type="ECO:0000256" key="2">
    <source>
        <dbReference type="ARBA" id="ARBA00008681"/>
    </source>
</evidence>
<dbReference type="Proteomes" id="UP000529946">
    <property type="component" value="Unassembled WGS sequence"/>
</dbReference>
<feature type="signal peptide" evidence="5">
    <location>
        <begin position="1"/>
        <end position="18"/>
    </location>
</feature>
<feature type="domain" description="Glycine zipper 2TM" evidence="6">
    <location>
        <begin position="60"/>
        <end position="101"/>
    </location>
</feature>
<dbReference type="EMBL" id="JACIDM010000002">
    <property type="protein sequence ID" value="MBB4082709.1"/>
    <property type="molecule type" value="Genomic_DNA"/>
</dbReference>
<evidence type="ECO:0000259" key="6">
    <source>
        <dbReference type="Pfam" id="PF05433"/>
    </source>
</evidence>
<keyword evidence="4 7" id="KW-0449">Lipoprotein</keyword>
<dbReference type="RefSeq" id="WP_183203878.1">
    <property type="nucleotide sequence ID" value="NZ_BAAAER010000001.1"/>
</dbReference>
<evidence type="ECO:0000256" key="4">
    <source>
        <dbReference type="ARBA" id="ARBA00023288"/>
    </source>
</evidence>
<comment type="similarity">
    <text evidence="2">Belongs to the rickettsiale 17 kDa surface antigen family.</text>
</comment>
<evidence type="ECO:0000256" key="5">
    <source>
        <dbReference type="SAM" id="SignalP"/>
    </source>
</evidence>
<evidence type="ECO:0000313" key="8">
    <source>
        <dbReference type="Proteomes" id="UP000529946"/>
    </source>
</evidence>
<reference evidence="7 8" key="1">
    <citation type="submission" date="2020-08" db="EMBL/GenBank/DDBJ databases">
        <title>Genomic Encyclopedia of Type Strains, Phase IV (KMG-IV): sequencing the most valuable type-strain genomes for metagenomic binning, comparative biology and taxonomic classification.</title>
        <authorList>
            <person name="Goeker M."/>
        </authorList>
    </citation>
    <scope>NUCLEOTIDE SEQUENCE [LARGE SCALE GENOMIC DNA]</scope>
    <source>
        <strain evidence="7 8">DSM 23960</strain>
    </source>
</reference>
<dbReference type="AlphaFoldDB" id="A0A7W6JCQ1"/>
<dbReference type="InterPro" id="IPR008816">
    <property type="entry name" value="Gly_zipper_2TM_dom"/>
</dbReference>
<evidence type="ECO:0000256" key="1">
    <source>
        <dbReference type="ARBA" id="ARBA00004459"/>
    </source>
</evidence>
<dbReference type="Pfam" id="PF05433">
    <property type="entry name" value="Rick_17kDa_Anti"/>
    <property type="match status" value="1"/>
</dbReference>
<name>A0A7W6JCQ1_9CAUL</name>
<keyword evidence="5" id="KW-0732">Signal</keyword>
<dbReference type="PROSITE" id="PS51257">
    <property type="entry name" value="PROKAR_LIPOPROTEIN"/>
    <property type="match status" value="1"/>
</dbReference>
<organism evidence="7 8">
    <name type="scientific">Brevundimonas lenta</name>
    <dbReference type="NCBI Taxonomy" id="424796"/>
    <lineage>
        <taxon>Bacteria</taxon>
        <taxon>Pseudomonadati</taxon>
        <taxon>Pseudomonadota</taxon>
        <taxon>Alphaproteobacteria</taxon>
        <taxon>Caulobacterales</taxon>
        <taxon>Caulobacteraceae</taxon>
        <taxon>Brevundimonas</taxon>
    </lineage>
</organism>
<keyword evidence="8" id="KW-1185">Reference proteome</keyword>
<accession>A0A7W6JCQ1</accession>
<gene>
    <name evidence="7" type="ORF">GGR12_001575</name>
</gene>
<comment type="caution">
    <text evidence="7">The sequence shown here is derived from an EMBL/GenBank/DDBJ whole genome shotgun (WGS) entry which is preliminary data.</text>
</comment>
<proteinExistence type="inferred from homology"/>
<evidence type="ECO:0000256" key="3">
    <source>
        <dbReference type="ARBA" id="ARBA00015281"/>
    </source>
</evidence>
<sequence>MKTIALVSVASVALFAAACTPSQTPGSFGSSETMRAQPVSFGEVVSVRAVDIRPGQTRVGTTTGAILGGLAGSQIGSGTAANTAGAVAGGVAGAAVGSAMQGSQNTSGVELVVELDNNQTIAVVQPGDVRDFRPGDRVRVTGAHGNTRVVRDSR</sequence>
<comment type="subcellular location">
    <subcellularLocation>
        <location evidence="1">Cell outer membrane</location>
        <topology evidence="1">Lipid-anchor</topology>
    </subcellularLocation>
</comment>
<feature type="chain" id="PRO_5031344827" description="17 kDa surface antigen" evidence="5">
    <location>
        <begin position="19"/>
        <end position="154"/>
    </location>
</feature>
<evidence type="ECO:0000313" key="7">
    <source>
        <dbReference type="EMBL" id="MBB4082709.1"/>
    </source>
</evidence>
<protein>
    <recommendedName>
        <fullName evidence="3">17 kDa surface antigen</fullName>
    </recommendedName>
</protein>
<dbReference type="GO" id="GO:0009279">
    <property type="term" value="C:cell outer membrane"/>
    <property type="evidence" value="ECO:0007669"/>
    <property type="project" value="UniProtKB-SubCell"/>
</dbReference>